<evidence type="ECO:0000259" key="6">
    <source>
        <dbReference type="PROSITE" id="PS50075"/>
    </source>
</evidence>
<dbReference type="PANTHER" id="PTHR44845:SF6">
    <property type="entry name" value="BETA-ALANINE-ACTIVATING ENZYME"/>
    <property type="match status" value="1"/>
</dbReference>
<dbReference type="PROSITE" id="PS50075">
    <property type="entry name" value="CARRIER"/>
    <property type="match status" value="1"/>
</dbReference>
<dbReference type="Pfam" id="PF07993">
    <property type="entry name" value="NAD_binding_4"/>
    <property type="match status" value="1"/>
</dbReference>
<dbReference type="Proteomes" id="UP001612741">
    <property type="component" value="Unassembled WGS sequence"/>
</dbReference>
<keyword evidence="2" id="KW-0596">Phosphopantetheine</keyword>
<dbReference type="InterPro" id="IPR000873">
    <property type="entry name" value="AMP-dep_synth/lig_dom"/>
</dbReference>
<dbReference type="Gene3D" id="3.30.559.30">
    <property type="entry name" value="Nonribosomal peptide synthetase, condensation domain"/>
    <property type="match status" value="1"/>
</dbReference>
<dbReference type="SUPFAM" id="SSF52777">
    <property type="entry name" value="CoA-dependent acyltransferases"/>
    <property type="match status" value="2"/>
</dbReference>
<comment type="cofactor">
    <cofactor evidence="1">
        <name>pantetheine 4'-phosphate</name>
        <dbReference type="ChEBI" id="CHEBI:47942"/>
    </cofactor>
</comment>
<keyword evidence="8" id="KW-1185">Reference proteome</keyword>
<dbReference type="Gene3D" id="3.40.50.1820">
    <property type="entry name" value="alpha/beta hydrolase"/>
    <property type="match status" value="1"/>
</dbReference>
<dbReference type="Pfam" id="PF00501">
    <property type="entry name" value="AMP-binding"/>
    <property type="match status" value="1"/>
</dbReference>
<protein>
    <submittedName>
        <fullName evidence="7">Amino acid adenylation domain-containing protein</fullName>
    </submittedName>
</protein>
<feature type="region of interest" description="Disordered" evidence="5">
    <location>
        <begin position="176"/>
        <end position="277"/>
    </location>
</feature>
<dbReference type="InterPro" id="IPR045851">
    <property type="entry name" value="AMP-bd_C_sf"/>
</dbReference>
<feature type="compositionally biased region" description="Basic and acidic residues" evidence="5">
    <location>
        <begin position="230"/>
        <end position="242"/>
    </location>
</feature>
<dbReference type="InterPro" id="IPR042099">
    <property type="entry name" value="ANL_N_sf"/>
</dbReference>
<dbReference type="InterPro" id="IPR036291">
    <property type="entry name" value="NAD(P)-bd_dom_sf"/>
</dbReference>
<dbReference type="InterPro" id="IPR029058">
    <property type="entry name" value="AB_hydrolase_fold"/>
</dbReference>
<dbReference type="NCBIfam" id="TIGR01746">
    <property type="entry name" value="Thioester-redct"/>
    <property type="match status" value="1"/>
</dbReference>
<dbReference type="SUPFAM" id="SSF56801">
    <property type="entry name" value="Acetyl-CoA synthetase-like"/>
    <property type="match status" value="1"/>
</dbReference>
<gene>
    <name evidence="7" type="ORF">ACIBG2_46140</name>
</gene>
<evidence type="ECO:0000256" key="5">
    <source>
        <dbReference type="SAM" id="MobiDB-lite"/>
    </source>
</evidence>
<dbReference type="Gene3D" id="3.40.50.720">
    <property type="entry name" value="NAD(P)-binding Rossmann-like Domain"/>
    <property type="match status" value="1"/>
</dbReference>
<feature type="region of interest" description="Disordered" evidence="5">
    <location>
        <begin position="1494"/>
        <end position="1514"/>
    </location>
</feature>
<dbReference type="EMBL" id="JBITGY010000016">
    <property type="protein sequence ID" value="MFI6504834.1"/>
    <property type="molecule type" value="Genomic_DNA"/>
</dbReference>
<dbReference type="PANTHER" id="PTHR44845">
    <property type="entry name" value="CARRIER DOMAIN-CONTAINING PROTEIN"/>
    <property type="match status" value="1"/>
</dbReference>
<evidence type="ECO:0000256" key="4">
    <source>
        <dbReference type="ARBA" id="ARBA00022598"/>
    </source>
</evidence>
<keyword evidence="4" id="KW-0436">Ligase</keyword>
<dbReference type="InterPro" id="IPR023213">
    <property type="entry name" value="CAT-like_dom_sf"/>
</dbReference>
<accession>A0ABW7Z9I3</accession>
<dbReference type="Gene3D" id="3.30.300.30">
    <property type="match status" value="1"/>
</dbReference>
<dbReference type="Pfam" id="PF00550">
    <property type="entry name" value="PP-binding"/>
    <property type="match status" value="1"/>
</dbReference>
<dbReference type="InterPro" id="IPR010071">
    <property type="entry name" value="AA_adenyl_dom"/>
</dbReference>
<dbReference type="InterPro" id="IPR025110">
    <property type="entry name" value="AMP-bd_C"/>
</dbReference>
<feature type="domain" description="Carrier" evidence="6">
    <location>
        <begin position="1010"/>
        <end position="1085"/>
    </location>
</feature>
<dbReference type="Gene3D" id="3.30.559.10">
    <property type="entry name" value="Chloramphenicol acetyltransferase-like domain"/>
    <property type="match status" value="1"/>
</dbReference>
<organism evidence="7 8">
    <name type="scientific">Nonomuraea typhae</name>
    <dbReference type="NCBI Taxonomy" id="2603600"/>
    <lineage>
        <taxon>Bacteria</taxon>
        <taxon>Bacillati</taxon>
        <taxon>Actinomycetota</taxon>
        <taxon>Actinomycetes</taxon>
        <taxon>Streptosporangiales</taxon>
        <taxon>Streptosporangiaceae</taxon>
        <taxon>Nonomuraea</taxon>
    </lineage>
</organism>
<evidence type="ECO:0000256" key="2">
    <source>
        <dbReference type="ARBA" id="ARBA00022450"/>
    </source>
</evidence>
<dbReference type="InterPro" id="IPR020845">
    <property type="entry name" value="AMP-binding_CS"/>
</dbReference>
<evidence type="ECO:0000256" key="1">
    <source>
        <dbReference type="ARBA" id="ARBA00001957"/>
    </source>
</evidence>
<dbReference type="RefSeq" id="WP_397090751.1">
    <property type="nucleotide sequence ID" value="NZ_JBITGY010000016.1"/>
</dbReference>
<dbReference type="NCBIfam" id="TIGR01733">
    <property type="entry name" value="AA-adenyl-dom"/>
    <property type="match status" value="1"/>
</dbReference>
<proteinExistence type="predicted"/>
<reference evidence="7 8" key="1">
    <citation type="submission" date="2024-10" db="EMBL/GenBank/DDBJ databases">
        <title>The Natural Products Discovery Center: Release of the First 8490 Sequenced Strains for Exploring Actinobacteria Biosynthetic Diversity.</title>
        <authorList>
            <person name="Kalkreuter E."/>
            <person name="Kautsar S.A."/>
            <person name="Yang D."/>
            <person name="Bader C.D."/>
            <person name="Teijaro C.N."/>
            <person name="Fluegel L."/>
            <person name="Davis C.M."/>
            <person name="Simpson J.R."/>
            <person name="Lauterbach L."/>
            <person name="Steele A.D."/>
            <person name="Gui C."/>
            <person name="Meng S."/>
            <person name="Li G."/>
            <person name="Viehrig K."/>
            <person name="Ye F."/>
            <person name="Su P."/>
            <person name="Kiefer A.F."/>
            <person name="Nichols A."/>
            <person name="Cepeda A.J."/>
            <person name="Yan W."/>
            <person name="Fan B."/>
            <person name="Jiang Y."/>
            <person name="Adhikari A."/>
            <person name="Zheng C.-J."/>
            <person name="Schuster L."/>
            <person name="Cowan T.M."/>
            <person name="Smanski M.J."/>
            <person name="Chevrette M.G."/>
            <person name="De Carvalho L.P.S."/>
            <person name="Shen B."/>
        </authorList>
    </citation>
    <scope>NUCLEOTIDE SEQUENCE [LARGE SCALE GENOMIC DNA]</scope>
    <source>
        <strain evidence="7 8">NPDC050545</strain>
    </source>
</reference>
<dbReference type="PROSITE" id="PS00455">
    <property type="entry name" value="AMP_BINDING"/>
    <property type="match status" value="1"/>
</dbReference>
<comment type="caution">
    <text evidence="7">The sequence shown here is derived from an EMBL/GenBank/DDBJ whole genome shotgun (WGS) entry which is preliminary data.</text>
</comment>
<evidence type="ECO:0000256" key="3">
    <source>
        <dbReference type="ARBA" id="ARBA00022553"/>
    </source>
</evidence>
<dbReference type="InterPro" id="IPR013120">
    <property type="entry name" value="FAR_NAD-bd"/>
</dbReference>
<dbReference type="CDD" id="cd05930">
    <property type="entry name" value="A_NRPS"/>
    <property type="match status" value="1"/>
</dbReference>
<feature type="compositionally biased region" description="Low complexity" evidence="5">
    <location>
        <begin position="243"/>
        <end position="252"/>
    </location>
</feature>
<keyword evidence="3" id="KW-0597">Phosphoprotein</keyword>
<dbReference type="InterPro" id="IPR036736">
    <property type="entry name" value="ACP-like_sf"/>
</dbReference>
<dbReference type="InterPro" id="IPR009081">
    <property type="entry name" value="PP-bd_ACP"/>
</dbReference>
<evidence type="ECO:0000313" key="8">
    <source>
        <dbReference type="Proteomes" id="UP001612741"/>
    </source>
</evidence>
<dbReference type="InterPro" id="IPR001242">
    <property type="entry name" value="Condensation_dom"/>
</dbReference>
<dbReference type="Pfam" id="PF00668">
    <property type="entry name" value="Condensation"/>
    <property type="match status" value="1"/>
</dbReference>
<dbReference type="Gene3D" id="3.40.50.12780">
    <property type="entry name" value="N-terminal domain of ligase-like"/>
    <property type="match status" value="1"/>
</dbReference>
<dbReference type="InterPro" id="IPR010080">
    <property type="entry name" value="Thioester_reductase-like_dom"/>
</dbReference>
<dbReference type="CDD" id="cd05235">
    <property type="entry name" value="SDR_e1"/>
    <property type="match status" value="1"/>
</dbReference>
<dbReference type="Pfam" id="PF13193">
    <property type="entry name" value="AMP-binding_C"/>
    <property type="match status" value="1"/>
</dbReference>
<evidence type="ECO:0000313" key="7">
    <source>
        <dbReference type="EMBL" id="MFI6504834.1"/>
    </source>
</evidence>
<name>A0ABW7Z9I3_9ACTN</name>
<sequence>MTAQEHRTRDALAEVMAARGAELADPLSAGQRRWWLLSQLGGDDPAVVVASYRIDGPLEPAAAQLRLSRLLQAQEAPRSVFTEAGGLPARLVLPLAEPSVRVVDLMGAGDPAGEARVLTRVLAAEPFDVGAGPLFRVLLMRLGCDRWELCAAGHRLVADATSLDLVAAAMAGDATGGPAVPALPDGRQRDAPASAEVLRADAPPPKEAPRADAPAQTEGPRADVPALSEVLRREREEARRPGAAEAVVARGAQLAPPAATEIPPAGARPAVKRHDRGSEVVRLDRELAGGAVRVRDWREYLVAAWLIVLARHQPAHEDAQCAVRLPRPAGLGGVLGPLDELRLVRVRAGDGDTVGDVLAGVRAELAGPAVPYARLVEVCPPARDLSRTPYAQTVIRAVDAREPVARSGVTAVHAIPSGAGTAEQDVEITVWLGLDEPVMQVDYDAALYDAPTARGLADRLATTLRAILPGGAGDRADSSARDLELTGAVSLPEQPAAGRGQRVDGSGGSLLELVAEQVRRRPGQPAIRFGAAEVSYAELWRRAVRIGAVLRARGVRPGALVAVWLRRSPDVVAAQLGVLCAGAAFVPVDAGHPAGRVRYLLADSGAALVLTETAVDVHGDLGVPSVRLGDLPDPAQQDPVPVDGDAPAYLIYTSGSTGRPKGVLLRHSGAVNNVRWRQRTWPLGPDDRVLHNHAVGFDPSIWAVFWPLSAGATIVLAAEEQMEDPDALITLLREHGVSVVGGVPALLGLLLEHPDAGTCTKVRLLLSGAEPLDRAVVERAAGVWSAEAANLYGPTETTIDATFHRVRPGEGPVPIGAAIDNVRIHVVDRDLRRVPPLVPGELLIGGDGVALGYHRRPGLTAARFLPDPYGERPGGRLYRTGDLVRMLPGGDLEFLGRIDDQVKIRGHRVEPREIESILAGELGLRAAVLALEAGTEHARLAAAVVAGGDRHTAASVRALLAARLPGYLVPDRIELVEALPRTRNGKLDRRALAERLAAGTADDGPDAPAEPRTGLERSVARAFCEVLRVRRLDVHADFFAAGGTSMLLARLATVLRTRHAVDIPLHEFFRVPTIAGVAETIDVYSRSGLEGVLGRHHASMLEADGTLDDGIRPDGLPPADWSDPRRVLLTGATGYLGLHLLEELLRRTDATVVALCRGEDPAHAMNRIREGLATYAIDLGEELLDRVECVIGDLGRPRLGLDGPTWERLAREVDVIYHNGALVNFVYPYSALKAPNVGGTQQVLALACTARLKAVHHVSTIDTLLATHTPRPFPEDDTPLRSAVNVPAGYTGSKWVAEKVMDAARRRGIPVTVFRPGLILGHTRTGATQPTDYLLIAFRGFLELGVLPDYPRIFDVVPVDYVAAAIVHVSRQRAALGGYYNLFNPAPVPLRRFCDWLAEYGYRFDVVPFEEGRRRALQVGPGHPLYPIVPLIRDADPEPHRALDPRFMHEVEPARETAGTLRFLAGSGVFCPPASAEDARRVADYLVGVGFLPPPDAASAPGGRKAKGPEEKGR</sequence>
<dbReference type="SUPFAM" id="SSF47336">
    <property type="entry name" value="ACP-like"/>
    <property type="match status" value="1"/>
</dbReference>
<dbReference type="SUPFAM" id="SSF51735">
    <property type="entry name" value="NAD(P)-binding Rossmann-fold domains"/>
    <property type="match status" value="1"/>
</dbReference>